<dbReference type="EMBL" id="JABANE010000028">
    <property type="protein sequence ID" value="NME68720.1"/>
    <property type="molecule type" value="Genomic_DNA"/>
</dbReference>
<keyword evidence="1" id="KW-0732">Signal</keyword>
<evidence type="ECO:0000313" key="2">
    <source>
        <dbReference type="EMBL" id="NME68720.1"/>
    </source>
</evidence>
<gene>
    <name evidence="2" type="ORF">HHU12_12180</name>
</gene>
<accession>A0A7X9P3J1</accession>
<dbReference type="RefSeq" id="WP_169657019.1">
    <property type="nucleotide sequence ID" value="NZ_JABANE010000028.1"/>
</dbReference>
<evidence type="ECO:0000313" key="3">
    <source>
        <dbReference type="Proteomes" id="UP000576082"/>
    </source>
</evidence>
<feature type="chain" id="PRO_5031114583" evidence="1">
    <location>
        <begin position="20"/>
        <end position="811"/>
    </location>
</feature>
<protein>
    <submittedName>
        <fullName evidence="2">Uncharacterized protein</fullName>
    </submittedName>
</protein>
<sequence>MKFFYTSLLFLLASLSVVGQQLPSTLWDNASTYSYMYYPKTLDQTSTFHIQTNHHFLAFNYKNVHLEKLDFFTNPMNIQEAHHQNLPEASFKKDQDLLGLYLVYDGVKYKVVTGADIATNNELIESGQFFHRRYITGLALEDGPDFPFSLEIASWNDVISFEFEFTGNQVPEDEMELVLELELPQKEVKSTKLISKQVNIQTKAGKKLRLLSATENGAVTFKKNKFSVSAPISGRKVSATLITANTENEVHQLQFSAKEKTSPFSDLEIKEDPLHQSTVVSINDNIEGLDGMERIDLSFKNNSAKTVFRRLVFEKTDAVQNITGVSILLRDNDGNPLGIPVQISKNWHMEPAKFNGPWLRAYTKIAIPPKSEVNIEFTRVSGFWGSLPAASHSQLSLVGWPSAQTKNNQLWEQSAIGAFGESICYEPDGGQASTMMTDVRPLMIQSTIEGVANPKVWNWTGNVGGGDFMRVYDMDGKKQQIANIKTRHKRLSPNMTEVVYAGVTEGGEASYELMTSIYRTDDYNRGTYTLKIKVDKPLQFSRLALVQVGSETYAYSTEKMFAYGNEKGLIKEMENQWEDKKYLQKEIKIEGETPWLSMHQAVNPVAKQWGSWANKGLVLRDWKAVIGGKEVAPRFSTYGIHRGRVNSNLMEINLPSDIKTLQAGDSIEFTVVMCIIPQEAESYYGPNQAFKAFLEEAEDTWKPIFREAQQNNLELEVSNGKVIRKCPLKIEVEDESKALEVNFKSGVGYIPMTVAGLKSYKDLKLVLKRNGNPIQLEQEKHGNDYWQTDFEPTSKTWELTYSIPLDVTLQP</sequence>
<evidence type="ECO:0000256" key="1">
    <source>
        <dbReference type="SAM" id="SignalP"/>
    </source>
</evidence>
<keyword evidence="3" id="KW-1185">Reference proteome</keyword>
<dbReference type="Proteomes" id="UP000576082">
    <property type="component" value="Unassembled WGS sequence"/>
</dbReference>
<dbReference type="AlphaFoldDB" id="A0A7X9P3J1"/>
<comment type="caution">
    <text evidence="2">The sequence shown here is derived from an EMBL/GenBank/DDBJ whole genome shotgun (WGS) entry which is preliminary data.</text>
</comment>
<proteinExistence type="predicted"/>
<reference evidence="2 3" key="1">
    <citation type="submission" date="2020-04" db="EMBL/GenBank/DDBJ databases">
        <title>Flammeovirga sp. SR4, a novel species isolated from seawater.</title>
        <authorList>
            <person name="Wang X."/>
        </authorList>
    </citation>
    <scope>NUCLEOTIDE SEQUENCE [LARGE SCALE GENOMIC DNA]</scope>
    <source>
        <strain evidence="2 3">ATCC 23126</strain>
    </source>
</reference>
<feature type="signal peptide" evidence="1">
    <location>
        <begin position="1"/>
        <end position="19"/>
    </location>
</feature>
<organism evidence="2 3">
    <name type="scientific">Flammeovirga aprica JL-4</name>
    <dbReference type="NCBI Taxonomy" id="694437"/>
    <lineage>
        <taxon>Bacteria</taxon>
        <taxon>Pseudomonadati</taxon>
        <taxon>Bacteroidota</taxon>
        <taxon>Cytophagia</taxon>
        <taxon>Cytophagales</taxon>
        <taxon>Flammeovirgaceae</taxon>
        <taxon>Flammeovirga</taxon>
    </lineage>
</organism>
<name>A0A7X9P3J1_9BACT</name>